<evidence type="ECO:0000256" key="1">
    <source>
        <dbReference type="ARBA" id="ARBA00022670"/>
    </source>
</evidence>
<feature type="region of interest" description="Disordered" evidence="16">
    <location>
        <begin position="615"/>
        <end position="648"/>
    </location>
</feature>
<evidence type="ECO:0000256" key="12">
    <source>
        <dbReference type="ARBA" id="ARBA00022932"/>
    </source>
</evidence>
<keyword evidence="19" id="KW-1185">Reference proteome</keyword>
<feature type="region of interest" description="Disordered" evidence="16">
    <location>
        <begin position="699"/>
        <end position="728"/>
    </location>
</feature>
<keyword evidence="6" id="KW-0064">Aspartyl protease</keyword>
<feature type="coiled-coil region" evidence="15">
    <location>
        <begin position="135"/>
        <end position="169"/>
    </location>
</feature>
<comment type="caution">
    <text evidence="18">The sequence shown here is derived from an EMBL/GenBank/DDBJ whole genome shotgun (WGS) entry which is preliminary data.</text>
</comment>
<feature type="compositionally biased region" description="Basic and acidic residues" evidence="16">
    <location>
        <begin position="714"/>
        <end position="726"/>
    </location>
</feature>
<protein>
    <submittedName>
        <fullName evidence="18">Reverse transcriptase domain-containing protein</fullName>
    </submittedName>
</protein>
<evidence type="ECO:0000313" key="19">
    <source>
        <dbReference type="Proteomes" id="UP001151760"/>
    </source>
</evidence>
<dbReference type="Gene3D" id="3.30.70.270">
    <property type="match status" value="1"/>
</dbReference>
<keyword evidence="15" id="KW-0175">Coiled coil</keyword>
<dbReference type="PROSITE" id="PS50994">
    <property type="entry name" value="INTEGRASE"/>
    <property type="match status" value="1"/>
</dbReference>
<dbReference type="Pfam" id="PF17917">
    <property type="entry name" value="RT_RNaseH"/>
    <property type="match status" value="1"/>
</dbReference>
<dbReference type="PANTHER" id="PTHR37984">
    <property type="entry name" value="PROTEIN CBG26694"/>
    <property type="match status" value="1"/>
</dbReference>
<dbReference type="InterPro" id="IPR000477">
    <property type="entry name" value="RT_dom"/>
</dbReference>
<dbReference type="InterPro" id="IPR050951">
    <property type="entry name" value="Retrovirus_Pol_polyprotein"/>
</dbReference>
<feature type="compositionally biased region" description="Polar residues" evidence="16">
    <location>
        <begin position="1"/>
        <end position="10"/>
    </location>
</feature>
<feature type="compositionally biased region" description="Low complexity" evidence="16">
    <location>
        <begin position="11"/>
        <end position="22"/>
    </location>
</feature>
<evidence type="ECO:0000256" key="11">
    <source>
        <dbReference type="ARBA" id="ARBA00022918"/>
    </source>
</evidence>
<dbReference type="SUPFAM" id="SSF56672">
    <property type="entry name" value="DNA/RNA polymerases"/>
    <property type="match status" value="1"/>
</dbReference>
<gene>
    <name evidence="18" type="ORF">Tco_0938561</name>
</gene>
<dbReference type="SUPFAM" id="SSF53098">
    <property type="entry name" value="Ribonuclease H-like"/>
    <property type="match status" value="1"/>
</dbReference>
<dbReference type="InterPro" id="IPR043128">
    <property type="entry name" value="Rev_trsase/Diguanyl_cyclase"/>
</dbReference>
<accession>A0ABQ5DHJ9</accession>
<keyword evidence="14" id="KW-0233">DNA recombination</keyword>
<dbReference type="Pfam" id="PF00078">
    <property type="entry name" value="RVT_1"/>
    <property type="match status" value="1"/>
</dbReference>
<evidence type="ECO:0000256" key="10">
    <source>
        <dbReference type="ARBA" id="ARBA00022908"/>
    </source>
</evidence>
<evidence type="ECO:0000256" key="8">
    <source>
        <dbReference type="ARBA" id="ARBA00022801"/>
    </source>
</evidence>
<keyword evidence="13" id="KW-0238">DNA-binding</keyword>
<evidence type="ECO:0000256" key="7">
    <source>
        <dbReference type="ARBA" id="ARBA00022759"/>
    </source>
</evidence>
<dbReference type="CDD" id="cd01647">
    <property type="entry name" value="RT_LTR"/>
    <property type="match status" value="1"/>
</dbReference>
<evidence type="ECO:0000256" key="16">
    <source>
        <dbReference type="SAM" id="MobiDB-lite"/>
    </source>
</evidence>
<evidence type="ECO:0000256" key="15">
    <source>
        <dbReference type="SAM" id="Coils"/>
    </source>
</evidence>
<dbReference type="InterPro" id="IPR001584">
    <property type="entry name" value="Integrase_cat-core"/>
</dbReference>
<evidence type="ECO:0000256" key="4">
    <source>
        <dbReference type="ARBA" id="ARBA00022722"/>
    </source>
</evidence>
<evidence type="ECO:0000259" key="17">
    <source>
        <dbReference type="PROSITE" id="PS50994"/>
    </source>
</evidence>
<sequence>MANHSQKWYDSTTSKNIRSSSSNDGLAALVSKLDNLGRDIKKLKESVHAIQEVKQVEEVRYGEFGRTTPFNRNNGGKFRVGPLGYYTKIDNHPPYGEKRQSLEELLAKHQEESARRSTEMEVWIKKLKENAEINTRNQDASLKNLETHIEQLTKELRSRKEKSEQAKVVIVENKGLSSPKKRKNLHGICFLSDSHKENTIDQLPMKESNLGHFTLPCTIGNFNFYAMADLGARDKELAGRKAGDCQHRGHGKMLDVSELCFKKYLMCVIGRISPCDVVKVKWEGNEEEEILSKLSLRHNTLSSYAVTMKIHKYGMKITYIWKLYEGTISINRGIIQAILILLPPQPIGEATKASNLQIIPLGVQGRSHFTYFLYLIVQNTNPADRLLHHEVEGRVDGLVEEVEELGNQQTELVVELVIKMVKEVTEQLQDLLLTIIAQVGNHASNIQGDVRSVNVNNGRNGCSYKELMACSQKDYDGKGDAIAYTRWIEKMKSVQDMSGCGVNQKVKYTASSFIGKALTWWNNQELCLNNEMQKLETEFGCHVMVGVGHAAYTDRFHELARLVPHLVTPKNKRIERYIYGLAPQIHAIVAATEPTIIHSAILKVGMLTDEAIRNGSLKKNTKKRGNGGEPSRDRNVRNDNKRSRTGRVFSTVTNHVRKEYTGTTPKCTNYDSLLATKPTTIQSAILKVGMLTDEAIKNGSLKKNTKKRGNGGEPSRDGNVRNDNKRSRTGRVFSTVTNHVRKEYTGATPKVGPRIVTLLNPRNPITARGACFECGGIDHYKAACPRRECETPHDCKDRRAETEDIVIVRNFPGVFPNDLSGLPPSQEFEFRIDLIPGAMLVTKSPYCLAPSEMEELSSQLRELKDKGFIRPSSSPWGAPVSFIKKKDGSFRMCIDYRELNKLTIKNRYPLPRIDDLFNQLQGSQYFSKIDLWFGYHQLRMHEDGIPKTAFRTRYGYFEFTIMPLLEEVQFLGHMINSDGIHVDPSKIEAVKNWEAPRTSSEVPLPNGPKDFVVYCDALGLGLGCVLMQRGKVLAYASRQLKIHVNNYTTHDLELGAVVFALKIRRHYLYGTKSVIYTDHKSLQHIFNQKEMNMRQRHLIELFSDYDCEIRYNPGKANVLADAQSRKERIKPKRVRAMNMTIQSSIKDWILAVQKEAFEAVNALTEMLRGLDKQMERMSDEAWYYLYRIWVPLIGDMRNLIMDEAHKSKYSVHPGADKMYYDLRDMYWWPGMKKDIALYQPEILEWKWERIAMDFVMKLPRTSSGHDTIWVIIDRLTKSAHFLPLCEDYKMDRLDRLYLNESIARHGRPVLIISDHDSCFTSRFWQSMQEALGTRLDMSTTYHPQTNGQSEHTIQTLEDLLKACDMDFRGSWDVHLSLVEFSYNNSYHSSLRCAPFEALYGRKCRSPILCEEVSPWEGMVHFGKKGKLAPRFVGPFEITKRISPIAYRLRLPEELNGVHDTFYVSNLKKCLAESTLHVPLEETYVDAKLNFVEEPMEILEREFKKLKRSRIPIVKVTKVKDNKIDLFVQEYKEFIISDDETIDCAFARFNTIITSIKALDESFLSRNHVRKFLRAFPTKWRPKVTAIEESKDLSTLPLDELIGNLKVYEVVLEKDSEISKSKKEKYKSLALKARKFLSEEEATSSDSNDEEYAIAKKKRRRMIEDDSSVEIQIISLVIVPNTPSMIKRRSLSDVGAIVKKTRTKFVSWHMTLMSKAYIILNKETMKIEESLNVKFDESPPPKSPPLEDDDVLECEITENQETDLEIKENEPLNKEIINIKEPKDHPLETVIEPKNIKEAIQDKSWTMAMQEELNQFKTNDVWSIVHPPKNQTIIGADLLGTQGLIRISQLRHFKTSSKSGLIRISKSGLIRISQLRHELEVHISMSKAFRAKDKSEREIKGDHVLQYSMLRDYVVELQSTNHNTTVKIPVERNIDPSLPNRVFQRIYICLRALKPGFRACRRDLLGLDGAFMKEPSPG</sequence>
<dbReference type="Gene3D" id="3.30.420.10">
    <property type="entry name" value="Ribonuclease H-like superfamily/Ribonuclease H"/>
    <property type="match status" value="1"/>
</dbReference>
<dbReference type="InterPro" id="IPR012337">
    <property type="entry name" value="RNaseH-like_sf"/>
</dbReference>
<keyword evidence="5" id="KW-0479">Metal-binding</keyword>
<evidence type="ECO:0000256" key="3">
    <source>
        <dbReference type="ARBA" id="ARBA00022695"/>
    </source>
</evidence>
<dbReference type="EMBL" id="BQNB010015324">
    <property type="protein sequence ID" value="GJT38696.1"/>
    <property type="molecule type" value="Genomic_DNA"/>
</dbReference>
<evidence type="ECO:0000256" key="2">
    <source>
        <dbReference type="ARBA" id="ARBA00022679"/>
    </source>
</evidence>
<feature type="domain" description="Integrase catalytic" evidence="17">
    <location>
        <begin position="1236"/>
        <end position="1402"/>
    </location>
</feature>
<name>A0ABQ5DHJ9_9ASTR</name>
<dbReference type="InterPro" id="IPR041373">
    <property type="entry name" value="RT_RNaseH"/>
</dbReference>
<keyword evidence="3" id="KW-0548">Nucleotidyltransferase</keyword>
<keyword evidence="4" id="KW-0540">Nuclease</keyword>
<evidence type="ECO:0000256" key="9">
    <source>
        <dbReference type="ARBA" id="ARBA00022842"/>
    </source>
</evidence>
<dbReference type="Pfam" id="PF24626">
    <property type="entry name" value="SH3_Tf2-1"/>
    <property type="match status" value="1"/>
</dbReference>
<keyword evidence="12" id="KW-0239">DNA-directed DNA polymerase</keyword>
<feature type="region of interest" description="Disordered" evidence="16">
    <location>
        <begin position="1"/>
        <end position="22"/>
    </location>
</feature>
<keyword evidence="11 18" id="KW-0695">RNA-directed DNA polymerase</keyword>
<keyword evidence="7" id="KW-0255">Endonuclease</keyword>
<dbReference type="Proteomes" id="UP001151760">
    <property type="component" value="Unassembled WGS sequence"/>
</dbReference>
<proteinExistence type="predicted"/>
<feature type="compositionally biased region" description="Basic and acidic residues" evidence="16">
    <location>
        <begin position="630"/>
        <end position="642"/>
    </location>
</feature>
<evidence type="ECO:0000256" key="13">
    <source>
        <dbReference type="ARBA" id="ARBA00023125"/>
    </source>
</evidence>
<keyword evidence="9" id="KW-0460">Magnesium</keyword>
<reference evidence="18" key="2">
    <citation type="submission" date="2022-01" db="EMBL/GenBank/DDBJ databases">
        <authorList>
            <person name="Yamashiro T."/>
            <person name="Shiraishi A."/>
            <person name="Satake H."/>
            <person name="Nakayama K."/>
        </authorList>
    </citation>
    <scope>NUCLEOTIDE SEQUENCE</scope>
</reference>
<keyword evidence="8" id="KW-0378">Hydrolase</keyword>
<dbReference type="Gene3D" id="3.10.10.10">
    <property type="entry name" value="HIV Type 1 Reverse Transcriptase, subunit A, domain 1"/>
    <property type="match status" value="1"/>
</dbReference>
<dbReference type="InterPro" id="IPR036397">
    <property type="entry name" value="RNaseH_sf"/>
</dbReference>
<evidence type="ECO:0000256" key="5">
    <source>
        <dbReference type="ARBA" id="ARBA00022723"/>
    </source>
</evidence>
<evidence type="ECO:0000256" key="6">
    <source>
        <dbReference type="ARBA" id="ARBA00022750"/>
    </source>
</evidence>
<dbReference type="Pfam" id="PF14223">
    <property type="entry name" value="Retrotran_gag_2"/>
    <property type="match status" value="1"/>
</dbReference>
<dbReference type="PANTHER" id="PTHR37984:SF5">
    <property type="entry name" value="PROTEIN NYNRIN-LIKE"/>
    <property type="match status" value="1"/>
</dbReference>
<keyword evidence="2" id="KW-0808">Transferase</keyword>
<dbReference type="CDD" id="cd09274">
    <property type="entry name" value="RNase_HI_RT_Ty3"/>
    <property type="match status" value="1"/>
</dbReference>
<organism evidence="18 19">
    <name type="scientific">Tanacetum coccineum</name>
    <dbReference type="NCBI Taxonomy" id="301880"/>
    <lineage>
        <taxon>Eukaryota</taxon>
        <taxon>Viridiplantae</taxon>
        <taxon>Streptophyta</taxon>
        <taxon>Embryophyta</taxon>
        <taxon>Tracheophyta</taxon>
        <taxon>Spermatophyta</taxon>
        <taxon>Magnoliopsida</taxon>
        <taxon>eudicotyledons</taxon>
        <taxon>Gunneridae</taxon>
        <taxon>Pentapetalae</taxon>
        <taxon>asterids</taxon>
        <taxon>campanulids</taxon>
        <taxon>Asterales</taxon>
        <taxon>Asteraceae</taxon>
        <taxon>Asteroideae</taxon>
        <taxon>Anthemideae</taxon>
        <taxon>Anthemidinae</taxon>
        <taxon>Tanacetum</taxon>
    </lineage>
</organism>
<dbReference type="GO" id="GO:0003964">
    <property type="term" value="F:RNA-directed DNA polymerase activity"/>
    <property type="evidence" value="ECO:0007669"/>
    <property type="project" value="UniProtKB-KW"/>
</dbReference>
<dbReference type="InterPro" id="IPR041588">
    <property type="entry name" value="Integrase_H2C2"/>
</dbReference>
<dbReference type="Gene3D" id="1.10.340.70">
    <property type="match status" value="1"/>
</dbReference>
<dbReference type="InterPro" id="IPR043502">
    <property type="entry name" value="DNA/RNA_pol_sf"/>
</dbReference>
<dbReference type="InterPro" id="IPR056924">
    <property type="entry name" value="SH3_Tf2-1"/>
</dbReference>
<evidence type="ECO:0000256" key="14">
    <source>
        <dbReference type="ARBA" id="ARBA00023172"/>
    </source>
</evidence>
<evidence type="ECO:0000313" key="18">
    <source>
        <dbReference type="EMBL" id="GJT38696.1"/>
    </source>
</evidence>
<reference evidence="18" key="1">
    <citation type="journal article" date="2022" name="Int. J. Mol. Sci.">
        <title>Draft Genome of Tanacetum Coccineum: Genomic Comparison of Closely Related Tanacetum-Family Plants.</title>
        <authorList>
            <person name="Yamashiro T."/>
            <person name="Shiraishi A."/>
            <person name="Nakayama K."/>
            <person name="Satake H."/>
        </authorList>
    </citation>
    <scope>NUCLEOTIDE SEQUENCE</scope>
</reference>
<feature type="coiled-coil region" evidence="15">
    <location>
        <begin position="26"/>
        <end position="53"/>
    </location>
</feature>
<keyword evidence="1" id="KW-0645">Protease</keyword>
<keyword evidence="10" id="KW-0229">DNA integration</keyword>
<dbReference type="Pfam" id="PF17921">
    <property type="entry name" value="Integrase_H2C2"/>
    <property type="match status" value="1"/>
</dbReference>